<reference evidence="2" key="1">
    <citation type="submission" date="2010-09" db="EMBL/GenBank/DDBJ databases">
        <title>Complete sequence of chromosome1 of Burkholderia sp. CCGE1003.</title>
        <authorList>
            <consortium name="US DOE Joint Genome Institute"/>
            <person name="Lucas S."/>
            <person name="Copeland A."/>
            <person name="Lapidus A."/>
            <person name="Cheng J.-F."/>
            <person name="Bruce D."/>
            <person name="Goodwin L."/>
            <person name="Pitluck S."/>
            <person name="Daligault H."/>
            <person name="Davenport K."/>
            <person name="Detter J.C."/>
            <person name="Han C."/>
            <person name="Tapia R."/>
            <person name="Land M."/>
            <person name="Hauser L."/>
            <person name="Jeffries C."/>
            <person name="Kyrpides N."/>
            <person name="Ivanova N."/>
            <person name="Ovchinnikova G."/>
            <person name="Martinez-Romero E."/>
            <person name="Rogel M.A."/>
            <person name="Auchtung J."/>
            <person name="Tiedje J.M."/>
            <person name="Woyke T."/>
        </authorList>
    </citation>
    <scope>NUCLEOTIDE SEQUENCE</scope>
    <source>
        <strain evidence="2">CCGE1003</strain>
    </source>
</reference>
<dbReference type="EMBL" id="CP002217">
    <property type="protein sequence ID" value="ADN57581.1"/>
    <property type="molecule type" value="Genomic_DNA"/>
</dbReference>
<sequence>MNSKIYHRNLPDLDLVAEDFDKAFIVRKVSGSASITLYATLRVTGHDAQSSFVAAFGSEFFGHPESIALAAERFESTPTFRNAAGDAVETLGAEAIAKELAARCEEVAGFTQANAMKWRVAMHCNRAIEASTFIANGDDASFADFKKRRREEREKTERRERFGNHMPELLRSDYE</sequence>
<name>E1T7F1_BURSG</name>
<feature type="compositionally biased region" description="Basic and acidic residues" evidence="1">
    <location>
        <begin position="151"/>
        <end position="175"/>
    </location>
</feature>
<dbReference type="eggNOG" id="ENOG50317GX">
    <property type="taxonomic scope" value="Bacteria"/>
</dbReference>
<gene>
    <name evidence="2" type="ordered locus">BC1003_1611</name>
</gene>
<evidence type="ECO:0000313" key="2">
    <source>
        <dbReference type="EMBL" id="ADN57581.1"/>
    </source>
</evidence>
<dbReference type="OrthoDB" id="9132722at2"/>
<proteinExistence type="predicted"/>
<evidence type="ECO:0000256" key="1">
    <source>
        <dbReference type="SAM" id="MobiDB-lite"/>
    </source>
</evidence>
<dbReference type="AlphaFoldDB" id="E1T7F1"/>
<accession>E1T7F1</accession>
<dbReference type="KEGG" id="bgf:BC1003_1611"/>
<protein>
    <submittedName>
        <fullName evidence="2">Uncharacterized protein</fullName>
    </submittedName>
</protein>
<feature type="region of interest" description="Disordered" evidence="1">
    <location>
        <begin position="149"/>
        <end position="175"/>
    </location>
</feature>
<dbReference type="STRING" id="640512.BC1003_1611"/>
<organism evidence="2">
    <name type="scientific">Burkholderia sp. (strain CCGE1003)</name>
    <dbReference type="NCBI Taxonomy" id="640512"/>
    <lineage>
        <taxon>Bacteria</taxon>
        <taxon>Pseudomonadati</taxon>
        <taxon>Pseudomonadota</taxon>
        <taxon>Betaproteobacteria</taxon>
        <taxon>Burkholderiales</taxon>
        <taxon>Burkholderiaceae</taxon>
        <taxon>Burkholderia</taxon>
    </lineage>
</organism>
<dbReference type="HOGENOM" id="CLU_1529809_0_0_4"/>